<reference evidence="1" key="1">
    <citation type="journal article" date="2015" name="Nature">
        <title>Complex archaea that bridge the gap between prokaryotes and eukaryotes.</title>
        <authorList>
            <person name="Spang A."/>
            <person name="Saw J.H."/>
            <person name="Jorgensen S.L."/>
            <person name="Zaremba-Niedzwiedzka K."/>
            <person name="Martijn J."/>
            <person name="Lind A.E."/>
            <person name="van Eijk R."/>
            <person name="Schleper C."/>
            <person name="Guy L."/>
            <person name="Ettema T.J."/>
        </authorList>
    </citation>
    <scope>NUCLEOTIDE SEQUENCE</scope>
</reference>
<proteinExistence type="predicted"/>
<accession>A0A0F9PHH3</accession>
<dbReference type="AlphaFoldDB" id="A0A0F9PHH3"/>
<dbReference type="InterPro" id="IPR011990">
    <property type="entry name" value="TPR-like_helical_dom_sf"/>
</dbReference>
<gene>
    <name evidence="1" type="ORF">LCGC14_0842130</name>
</gene>
<dbReference type="SUPFAM" id="SSF48452">
    <property type="entry name" value="TPR-like"/>
    <property type="match status" value="1"/>
</dbReference>
<feature type="non-terminal residue" evidence="1">
    <location>
        <position position="801"/>
    </location>
</feature>
<evidence type="ECO:0000313" key="1">
    <source>
        <dbReference type="EMBL" id="KKN29624.1"/>
    </source>
</evidence>
<comment type="caution">
    <text evidence="1">The sequence shown here is derived from an EMBL/GenBank/DDBJ whole genome shotgun (WGS) entry which is preliminary data.</text>
</comment>
<dbReference type="InterPro" id="IPR019734">
    <property type="entry name" value="TPR_rpt"/>
</dbReference>
<protein>
    <submittedName>
        <fullName evidence="1">Uncharacterized protein</fullName>
    </submittedName>
</protein>
<organism evidence="1">
    <name type="scientific">marine sediment metagenome</name>
    <dbReference type="NCBI Taxonomy" id="412755"/>
    <lineage>
        <taxon>unclassified sequences</taxon>
        <taxon>metagenomes</taxon>
        <taxon>ecological metagenomes</taxon>
    </lineage>
</organism>
<dbReference type="PROSITE" id="PS50005">
    <property type="entry name" value="TPR"/>
    <property type="match status" value="1"/>
</dbReference>
<dbReference type="Gene3D" id="1.25.40.10">
    <property type="entry name" value="Tetratricopeptide repeat domain"/>
    <property type="match status" value="1"/>
</dbReference>
<name>A0A0F9PHH3_9ZZZZ</name>
<sequence length="801" mass="96726">MGDSELENEIHYELLKDLLFELYFEGSEIPNFDYGDTNKIITKINEVELSSIMNSAWIQYLGNSVDFDELKARFQDQYQSWKKQLNSFENVRNKNEMISFLKTYFQKSYLVGYELKEVTKNDIKTLIDHKKPNISKDFKGSVYNFDNFLIFTNNYLHITLHIKIDSFRSESFLLTAFFAFWIEEPKDPFSLDMNNINRKYSNLVVARDIMNKLEVNHYKKLDIFDFDKYDIQNNQNTEFLNDWVKEYPHFFITYTKSILNANPETLIDEIVEDLQKIKPNKQEIITAVQNPNDWFQNLNQEIRIFYQKGKELFLKTSRLLDIDTEKGEEKRKKEESEKRKEKLSVEDFIFLFNKAMDVDIEQGKSSEESGFRTFFQLFTEFLDKKERDKKYEYIEPISRGTFYTLVKQNKDELEAILEKNPEKGQGGGDAYRIIRIDAEKHYEIEASLEDHISEATKQIREEIHEGLIYYKNLAYRETIDLYKEILKHKKDELTKSIEDYLGVLYYLGKSHLKLDEYKDAKDFFEKIYTADENRIDAGFKLLVCFYNLKEYEQAKKLVISLYEFLTSILKPYRSFYKKEILYKNELRHLNITREELHPNLLYRDLFCKYLIMLNRDIRFYDFFSLRPSYDGAWEDYEKQMEDYKESKYFLNLNIHTYRKLIILRLNIQNYILEIYRKKIFNLFVINKKEKEAYLEIQEVIEYLKEKVSSKDLEQSRINDFLQYLIHFSRICYGKEENGVNKYIYSLFPDISEKIIGYKYTFPRNTRFISWYLYLTTSAMKSVNYDWSQREIRKEVNKPDLI</sequence>
<dbReference type="EMBL" id="LAZR01002472">
    <property type="protein sequence ID" value="KKN29624.1"/>
    <property type="molecule type" value="Genomic_DNA"/>
</dbReference>